<sequence length="429" mass="48736">MTISDDFKIIDIEKISGSDTQVDMVKSLMEIFNENINQYNILVDNLDKLSLNSKEKGKLINELLFKLQENSEKPLIKEQLLEEYKTLGVREYYTISMFSFTSIMFVVVLIKQFYKEKKQGVIRRSFSTPNNEISYLLGYLTSGFILDFITNIIYVVINRALGVAFTDNFIGNSIIILLQSFLQTFVVGIIIATIRSEKIANSIINKMILREELKSSRNDISLEALNYEKTNIKVIGRDEKTISDVIILNMTISFILFGSIGISMELFELKRQNILKRSFATSNKPKTIIRGILVALFLISSLGYSGIFLLNSFINLDSGLNKAPIIILNIIFLVLLALSLGVFITRIIKNKNLIAMVLQIIITFTCFIGGSFMPIEFLPKGIKVFSKFTPQYWALQSINTGNVWMAFIVVLFALVFFTAGTFKVRSFID</sequence>
<dbReference type="PANTHER" id="PTHR43027:SF1">
    <property type="entry name" value="DOXORUBICIN RESISTANCE ABC TRANSPORTER PERMEASE PROTEIN DRRC-RELATED"/>
    <property type="match status" value="1"/>
</dbReference>
<evidence type="ECO:0000313" key="7">
    <source>
        <dbReference type="EMBL" id="MBD8045881.1"/>
    </source>
</evidence>
<evidence type="ECO:0000256" key="4">
    <source>
        <dbReference type="ARBA" id="ARBA00023136"/>
    </source>
</evidence>
<keyword evidence="8" id="KW-1185">Reference proteome</keyword>
<keyword evidence="2 5" id="KW-0812">Transmembrane</keyword>
<reference evidence="7 8" key="1">
    <citation type="submission" date="2020-08" db="EMBL/GenBank/DDBJ databases">
        <title>A Genomic Blueprint of the Chicken Gut Microbiome.</title>
        <authorList>
            <person name="Gilroy R."/>
            <person name="Ravi A."/>
            <person name="Getino M."/>
            <person name="Pursley I."/>
            <person name="Horton D.L."/>
            <person name="Alikhan N.-F."/>
            <person name="Baker D."/>
            <person name="Gharbi K."/>
            <person name="Hall N."/>
            <person name="Watson M."/>
            <person name="Adriaenssens E.M."/>
            <person name="Foster-Nyarko E."/>
            <person name="Jarju S."/>
            <person name="Secka A."/>
            <person name="Antonio M."/>
            <person name="Oren A."/>
            <person name="Chaudhuri R."/>
            <person name="La Ragione R.M."/>
            <person name="Hildebrand F."/>
            <person name="Pallen M.J."/>
        </authorList>
    </citation>
    <scope>NUCLEOTIDE SEQUENCE [LARGE SCALE GENOMIC DNA]</scope>
    <source>
        <strain evidence="7 8">N37</strain>
    </source>
</reference>
<feature type="transmembrane region" description="Helical" evidence="5">
    <location>
        <begin position="246"/>
        <end position="267"/>
    </location>
</feature>
<feature type="transmembrane region" description="Helical" evidence="5">
    <location>
        <begin position="134"/>
        <end position="157"/>
    </location>
</feature>
<gene>
    <name evidence="7" type="ORF">H9637_02295</name>
</gene>
<feature type="transmembrane region" description="Helical" evidence="5">
    <location>
        <begin position="92"/>
        <end position="114"/>
    </location>
</feature>
<protein>
    <submittedName>
        <fullName evidence="7">ABC transporter permease</fullName>
    </submittedName>
</protein>
<name>A0ABR8YPD6_9CLOT</name>
<comment type="caution">
    <text evidence="7">The sequence shown here is derived from an EMBL/GenBank/DDBJ whole genome shotgun (WGS) entry which is preliminary data.</text>
</comment>
<dbReference type="EMBL" id="JACSQB010000019">
    <property type="protein sequence ID" value="MBD8045881.1"/>
    <property type="molecule type" value="Genomic_DNA"/>
</dbReference>
<evidence type="ECO:0000256" key="5">
    <source>
        <dbReference type="SAM" id="Phobius"/>
    </source>
</evidence>
<organism evidence="7 8">
    <name type="scientific">Clostridium faecium</name>
    <dbReference type="NCBI Taxonomy" id="2762223"/>
    <lineage>
        <taxon>Bacteria</taxon>
        <taxon>Bacillati</taxon>
        <taxon>Bacillota</taxon>
        <taxon>Clostridia</taxon>
        <taxon>Eubacteriales</taxon>
        <taxon>Clostridiaceae</taxon>
        <taxon>Clostridium</taxon>
    </lineage>
</organism>
<evidence type="ECO:0000259" key="6">
    <source>
        <dbReference type="Pfam" id="PF12698"/>
    </source>
</evidence>
<keyword evidence="4 5" id="KW-0472">Membrane</keyword>
<dbReference type="InterPro" id="IPR013525">
    <property type="entry name" value="ABC2_TM"/>
</dbReference>
<evidence type="ECO:0000256" key="2">
    <source>
        <dbReference type="ARBA" id="ARBA00022692"/>
    </source>
</evidence>
<feature type="domain" description="ABC-2 type transporter transmembrane" evidence="6">
    <location>
        <begin position="199"/>
        <end position="419"/>
    </location>
</feature>
<feature type="transmembrane region" description="Helical" evidence="5">
    <location>
        <begin position="403"/>
        <end position="422"/>
    </location>
</feature>
<dbReference type="PANTHER" id="PTHR43027">
    <property type="entry name" value="DOXORUBICIN RESISTANCE ABC TRANSPORTER PERMEASE PROTEIN DRRC-RELATED"/>
    <property type="match status" value="1"/>
</dbReference>
<comment type="subcellular location">
    <subcellularLocation>
        <location evidence="1">Membrane</location>
        <topology evidence="1">Multi-pass membrane protein</topology>
    </subcellularLocation>
</comment>
<dbReference type="Proteomes" id="UP000627166">
    <property type="component" value="Unassembled WGS sequence"/>
</dbReference>
<keyword evidence="3 5" id="KW-1133">Transmembrane helix</keyword>
<dbReference type="RefSeq" id="WP_191738857.1">
    <property type="nucleotide sequence ID" value="NZ_JACSQB010000019.1"/>
</dbReference>
<accession>A0ABR8YPD6</accession>
<evidence type="ECO:0000313" key="8">
    <source>
        <dbReference type="Proteomes" id="UP000627166"/>
    </source>
</evidence>
<evidence type="ECO:0000256" key="3">
    <source>
        <dbReference type="ARBA" id="ARBA00022989"/>
    </source>
</evidence>
<feature type="transmembrane region" description="Helical" evidence="5">
    <location>
        <begin position="326"/>
        <end position="344"/>
    </location>
</feature>
<feature type="transmembrane region" description="Helical" evidence="5">
    <location>
        <begin position="288"/>
        <end position="314"/>
    </location>
</feature>
<evidence type="ECO:0000256" key="1">
    <source>
        <dbReference type="ARBA" id="ARBA00004141"/>
    </source>
</evidence>
<feature type="transmembrane region" description="Helical" evidence="5">
    <location>
        <begin position="353"/>
        <end position="375"/>
    </location>
</feature>
<feature type="transmembrane region" description="Helical" evidence="5">
    <location>
        <begin position="169"/>
        <end position="194"/>
    </location>
</feature>
<dbReference type="InterPro" id="IPR052902">
    <property type="entry name" value="ABC-2_transporter"/>
</dbReference>
<proteinExistence type="predicted"/>
<dbReference type="Pfam" id="PF12698">
    <property type="entry name" value="ABC2_membrane_3"/>
    <property type="match status" value="1"/>
</dbReference>